<dbReference type="OrthoDB" id="9803846at2"/>
<keyword evidence="4 8" id="KW-0554">One-carbon metabolism</keyword>
<reference evidence="12" key="1">
    <citation type="submission" date="2017-08" db="EMBL/GenBank/DDBJ databases">
        <authorList>
            <person name="Varghese N."/>
            <person name="Submissions S."/>
        </authorList>
    </citation>
    <scope>NUCLEOTIDE SEQUENCE [LARGE SCALE GENOMIC DNA]</scope>
    <source>
        <strain evidence="12">DSM 4725</strain>
    </source>
</reference>
<protein>
    <recommendedName>
        <fullName evidence="8">Serine hydroxymethyltransferase</fullName>
        <shortName evidence="8">SHMT</shortName>
        <shortName evidence="8">Serine methylase</shortName>
        <ecNumber evidence="8">2.1.2.1</ecNumber>
    </recommendedName>
</protein>
<dbReference type="FunFam" id="3.40.640.10:FF:000065">
    <property type="entry name" value="Serine hydroxymethyltransferase"/>
    <property type="match status" value="1"/>
</dbReference>
<dbReference type="Gene3D" id="3.40.640.10">
    <property type="entry name" value="Type I PLP-dependent aspartate aminotransferase-like (Major domain)"/>
    <property type="match status" value="2"/>
</dbReference>
<dbReference type="RefSeq" id="WP_097196261.1">
    <property type="nucleotide sequence ID" value="NZ_OBQI01000005.1"/>
</dbReference>
<dbReference type="FunFam" id="3.40.640.10:FF:000060">
    <property type="entry name" value="Serine hydroxymethyltransferase"/>
    <property type="match status" value="1"/>
</dbReference>
<evidence type="ECO:0000313" key="11">
    <source>
        <dbReference type="EMBL" id="SOC50741.1"/>
    </source>
</evidence>
<feature type="domain" description="Serine hydroxymethyltransferase-like" evidence="10">
    <location>
        <begin position="167"/>
        <end position="439"/>
    </location>
</feature>
<dbReference type="CDD" id="cd00378">
    <property type="entry name" value="SHMT"/>
    <property type="match status" value="1"/>
</dbReference>
<dbReference type="PROSITE" id="PS00096">
    <property type="entry name" value="SHMT"/>
    <property type="match status" value="1"/>
</dbReference>
<dbReference type="HAMAP" id="MF_00051">
    <property type="entry name" value="SHMT"/>
    <property type="match status" value="1"/>
</dbReference>
<dbReference type="PANTHER" id="PTHR11680:SF35">
    <property type="entry name" value="SERINE HYDROXYMETHYLTRANSFERASE 1"/>
    <property type="match status" value="1"/>
</dbReference>
<dbReference type="PIRSF" id="PIRSF000412">
    <property type="entry name" value="SHMT"/>
    <property type="match status" value="1"/>
</dbReference>
<dbReference type="InterPro" id="IPR019798">
    <property type="entry name" value="Ser_HO-MeTrfase_PLP_BS"/>
</dbReference>
<evidence type="ECO:0000256" key="5">
    <source>
        <dbReference type="ARBA" id="ARBA00022605"/>
    </source>
</evidence>
<evidence type="ECO:0000256" key="1">
    <source>
        <dbReference type="ARBA" id="ARBA00001933"/>
    </source>
</evidence>
<dbReference type="EMBL" id="OBQI01000005">
    <property type="protein sequence ID" value="SOC50741.1"/>
    <property type="molecule type" value="Genomic_DNA"/>
</dbReference>
<dbReference type="AlphaFoldDB" id="A0A285VE28"/>
<comment type="caution">
    <text evidence="8">Lacks conserved residue(s) required for the propagation of feature annotation.</text>
</comment>
<feature type="modified residue" description="N6-(pyridoxal phosphate)lysine" evidence="8 9">
    <location>
        <position position="286"/>
    </location>
</feature>
<keyword evidence="11" id="KW-0489">Methyltransferase</keyword>
<dbReference type="InterPro" id="IPR039429">
    <property type="entry name" value="SHMT-like_dom"/>
</dbReference>
<evidence type="ECO:0000259" key="10">
    <source>
        <dbReference type="Pfam" id="PF00464"/>
    </source>
</evidence>
<dbReference type="NCBIfam" id="NF000586">
    <property type="entry name" value="PRK00011.1"/>
    <property type="match status" value="1"/>
</dbReference>
<comment type="subunit">
    <text evidence="8">Homodimer.</text>
</comment>
<evidence type="ECO:0000256" key="3">
    <source>
        <dbReference type="ARBA" id="ARBA00022490"/>
    </source>
</evidence>
<evidence type="ECO:0000256" key="8">
    <source>
        <dbReference type="HAMAP-Rule" id="MF_00051"/>
    </source>
</evidence>
<dbReference type="InterPro" id="IPR001085">
    <property type="entry name" value="Ser_HO-MeTrfase"/>
</dbReference>
<feature type="domain" description="Serine hydroxymethyltransferase-like" evidence="10">
    <location>
        <begin position="33"/>
        <end position="148"/>
    </location>
</feature>
<comment type="function">
    <text evidence="8">Catalyzes the reversible interconversion of serine and glycine with tetrahydrofolate (THF) serving as the one-carbon carrier. This reaction serves as the major source of one-carbon groups required for the biosynthesis of purines, thymidylate, methionine, and other important biomolecules. Also exhibits THF-independent aldolase activity toward beta-hydroxyamino acids, producing glycine and aldehydes, via a retro-aldol mechanism.</text>
</comment>
<dbReference type="InterPro" id="IPR015424">
    <property type="entry name" value="PyrdxlP-dep_Trfase"/>
</dbReference>
<keyword evidence="6 8" id="KW-0808">Transferase</keyword>
<keyword evidence="12" id="KW-1185">Reference proteome</keyword>
<keyword evidence="3 8" id="KW-0963">Cytoplasm</keyword>
<proteinExistence type="inferred from homology"/>
<comment type="pathway">
    <text evidence="8">One-carbon metabolism; tetrahydrofolate interconversion.</text>
</comment>
<evidence type="ECO:0000256" key="4">
    <source>
        <dbReference type="ARBA" id="ARBA00022563"/>
    </source>
</evidence>
<evidence type="ECO:0000256" key="2">
    <source>
        <dbReference type="ARBA" id="ARBA00006376"/>
    </source>
</evidence>
<dbReference type="UniPathway" id="UPA00288">
    <property type="reaction ID" value="UER01023"/>
</dbReference>
<dbReference type="UniPathway" id="UPA00193"/>
<dbReference type="PANTHER" id="PTHR11680">
    <property type="entry name" value="SERINE HYDROXYMETHYLTRANSFERASE"/>
    <property type="match status" value="1"/>
</dbReference>
<dbReference type="Proteomes" id="UP000219435">
    <property type="component" value="Unassembled WGS sequence"/>
</dbReference>
<dbReference type="GO" id="GO:0005829">
    <property type="term" value="C:cytosol"/>
    <property type="evidence" value="ECO:0007669"/>
    <property type="project" value="TreeGrafter"/>
</dbReference>
<feature type="binding site" evidence="8">
    <location>
        <position position="174"/>
    </location>
    <ligand>
        <name>(6S)-5,6,7,8-tetrahydrofolate</name>
        <dbReference type="ChEBI" id="CHEBI:57453"/>
    </ligand>
</feature>
<keyword evidence="5 8" id="KW-0028">Amino-acid biosynthesis</keyword>
<dbReference type="EC" id="2.1.2.1" evidence="8"/>
<organism evidence="11 12">
    <name type="scientific">Blastococcus aggregatus</name>
    <dbReference type="NCBI Taxonomy" id="38502"/>
    <lineage>
        <taxon>Bacteria</taxon>
        <taxon>Bacillati</taxon>
        <taxon>Actinomycetota</taxon>
        <taxon>Actinomycetes</taxon>
        <taxon>Geodermatophilales</taxon>
        <taxon>Geodermatophilaceae</taxon>
        <taxon>Blastococcus</taxon>
    </lineage>
</organism>
<dbReference type="InterPro" id="IPR015421">
    <property type="entry name" value="PyrdxlP-dep_Trfase_major"/>
</dbReference>
<comment type="catalytic activity">
    <reaction evidence="8">
        <text>(6R)-5,10-methylene-5,6,7,8-tetrahydrofolate + glycine + H2O = (6S)-5,6,7,8-tetrahydrofolate + L-serine</text>
        <dbReference type="Rhea" id="RHEA:15481"/>
        <dbReference type="ChEBI" id="CHEBI:15377"/>
        <dbReference type="ChEBI" id="CHEBI:15636"/>
        <dbReference type="ChEBI" id="CHEBI:33384"/>
        <dbReference type="ChEBI" id="CHEBI:57305"/>
        <dbReference type="ChEBI" id="CHEBI:57453"/>
        <dbReference type="EC" id="2.1.2.1"/>
    </reaction>
</comment>
<dbReference type="NCBIfam" id="NF010094">
    <property type="entry name" value="PRK13580.1"/>
    <property type="match status" value="1"/>
</dbReference>
<evidence type="ECO:0000256" key="6">
    <source>
        <dbReference type="ARBA" id="ARBA00022679"/>
    </source>
</evidence>
<dbReference type="Pfam" id="PF00464">
    <property type="entry name" value="SHMT"/>
    <property type="match status" value="2"/>
</dbReference>
<evidence type="ECO:0000256" key="9">
    <source>
        <dbReference type="PIRSR" id="PIRSR000412-50"/>
    </source>
</evidence>
<keyword evidence="7 8" id="KW-0663">Pyridoxal phosphate</keyword>
<feature type="binding site" evidence="8">
    <location>
        <begin position="178"/>
        <end position="180"/>
    </location>
    <ligand>
        <name>(6S)-5,6,7,8-tetrahydrofolate</name>
        <dbReference type="ChEBI" id="CHEBI:57453"/>
    </ligand>
</feature>
<dbReference type="GO" id="GO:0019264">
    <property type="term" value="P:glycine biosynthetic process from serine"/>
    <property type="evidence" value="ECO:0007669"/>
    <property type="project" value="UniProtKB-UniRule"/>
</dbReference>
<comment type="pathway">
    <text evidence="8">Amino-acid biosynthesis; glycine biosynthesis; glycine from L-serine: step 1/1.</text>
</comment>
<comment type="subcellular location">
    <subcellularLocation>
        <location evidence="8">Cytoplasm</location>
    </subcellularLocation>
</comment>
<feature type="site" description="Plays an important role in substrate specificity" evidence="8">
    <location>
        <position position="285"/>
    </location>
</feature>
<dbReference type="InterPro" id="IPR015422">
    <property type="entry name" value="PyrdxlP-dep_Trfase_small"/>
</dbReference>
<dbReference type="InterPro" id="IPR049943">
    <property type="entry name" value="Ser_HO-MeTrfase-like"/>
</dbReference>
<dbReference type="GO" id="GO:0004372">
    <property type="term" value="F:glycine hydroxymethyltransferase activity"/>
    <property type="evidence" value="ECO:0007669"/>
    <property type="project" value="UniProtKB-UniRule"/>
</dbReference>
<sequence>MTTAPSTTPSATPFDAATASDAYRSALSVIGAVEPRVAAAISQELTDQRESLKLIASENYASPAVLLTMGNWFSDKYAEGTVGHRFYAGCQNVDTVEALAAEHARELFGAPYAYVQPHSGIDANLVAFWAVLAQRVELPALQQAGAKHVNDLTDADWATLRRALGDQRMLGMSLDAGGHLTHGFRPNISGKMFEQSSYGTDPSTELLDYDAVRARAREFKPLILMAGYSAYPRRVNFATMREIADEVGATLVVDMAHFAGLVAGKVLTGDFDPVPHAHVVTSTSHKSLRGPRGGFVLAQPEFADAVDRGCPMVLGGPLPHVMAAKAVAFAEARQPAFAGYAQAVADNAQRLAEGLSSRGARLVTGGTDNHLVLLDVTAFGLTGRQAESALLDAGIVTNRNAIPADPNGAWYTSGVRLGTPALTTRGFGAAEFDRTAELIVDVLTGATPTATRDGGVSKAKYVLTDGLADRTRAATAELLAAHPLYPGLDLG</sequence>
<comment type="cofactor">
    <cofactor evidence="1 8 9">
        <name>pyridoxal 5'-phosphate</name>
        <dbReference type="ChEBI" id="CHEBI:597326"/>
    </cofactor>
</comment>
<dbReference type="GO" id="GO:0035999">
    <property type="term" value="P:tetrahydrofolate interconversion"/>
    <property type="evidence" value="ECO:0007669"/>
    <property type="project" value="UniProtKB-UniRule"/>
</dbReference>
<evidence type="ECO:0000256" key="7">
    <source>
        <dbReference type="ARBA" id="ARBA00022898"/>
    </source>
</evidence>
<name>A0A285VE28_9ACTN</name>
<comment type="similarity">
    <text evidence="2 8">Belongs to the SHMT family.</text>
</comment>
<dbReference type="SUPFAM" id="SSF53383">
    <property type="entry name" value="PLP-dependent transferases"/>
    <property type="match status" value="1"/>
</dbReference>
<dbReference type="Gene3D" id="3.90.1150.10">
    <property type="entry name" value="Aspartate Aminotransferase, domain 1"/>
    <property type="match status" value="2"/>
</dbReference>
<dbReference type="GO" id="GO:0032259">
    <property type="term" value="P:methylation"/>
    <property type="evidence" value="ECO:0007669"/>
    <property type="project" value="UniProtKB-KW"/>
</dbReference>
<dbReference type="GO" id="GO:0030170">
    <property type="term" value="F:pyridoxal phosphate binding"/>
    <property type="evidence" value="ECO:0007669"/>
    <property type="project" value="UniProtKB-UniRule"/>
</dbReference>
<evidence type="ECO:0000313" key="12">
    <source>
        <dbReference type="Proteomes" id="UP000219435"/>
    </source>
</evidence>
<accession>A0A285VE28</accession>
<gene>
    <name evidence="8" type="primary">glyA</name>
    <name evidence="11" type="ORF">SAMN05660748_3500</name>
</gene>
<dbReference type="GO" id="GO:0008168">
    <property type="term" value="F:methyltransferase activity"/>
    <property type="evidence" value="ECO:0007669"/>
    <property type="project" value="UniProtKB-KW"/>
</dbReference>